<dbReference type="OrthoDB" id="3255669at2"/>
<gene>
    <name evidence="1" type="ORF">EPA93_15405</name>
</gene>
<proteinExistence type="predicted"/>
<reference evidence="1 2" key="1">
    <citation type="submission" date="2019-01" db="EMBL/GenBank/DDBJ databases">
        <title>Ktedonosporobacter rubrisoli SCAWS-G2.</title>
        <authorList>
            <person name="Huang Y."/>
            <person name="Yan B."/>
        </authorList>
    </citation>
    <scope>NUCLEOTIDE SEQUENCE [LARGE SCALE GENOMIC DNA]</scope>
    <source>
        <strain evidence="1 2">SCAWS-G2</strain>
    </source>
</reference>
<dbReference type="Proteomes" id="UP000290365">
    <property type="component" value="Chromosome"/>
</dbReference>
<protein>
    <submittedName>
        <fullName evidence="1">Uncharacterized protein</fullName>
    </submittedName>
</protein>
<evidence type="ECO:0000313" key="2">
    <source>
        <dbReference type="Proteomes" id="UP000290365"/>
    </source>
</evidence>
<keyword evidence="2" id="KW-1185">Reference proteome</keyword>
<dbReference type="RefSeq" id="WP_129888365.1">
    <property type="nucleotide sequence ID" value="NZ_CP035758.1"/>
</dbReference>
<accession>A0A4P6JQA3</accession>
<dbReference type="EMBL" id="CP035758">
    <property type="protein sequence ID" value="QBD77302.1"/>
    <property type="molecule type" value="Genomic_DNA"/>
</dbReference>
<sequence>MKPLPRSLASSWATITDERTKPFPCDEYLTLDDTAYFRAGPVQAPALTVFRWLCQVRVAP</sequence>
<dbReference type="KEGG" id="kbs:EPA93_15405"/>
<name>A0A4P6JQA3_KTERU</name>
<dbReference type="AlphaFoldDB" id="A0A4P6JQA3"/>
<organism evidence="1 2">
    <name type="scientific">Ktedonosporobacter rubrisoli</name>
    <dbReference type="NCBI Taxonomy" id="2509675"/>
    <lineage>
        <taxon>Bacteria</taxon>
        <taxon>Bacillati</taxon>
        <taxon>Chloroflexota</taxon>
        <taxon>Ktedonobacteria</taxon>
        <taxon>Ktedonobacterales</taxon>
        <taxon>Ktedonosporobacteraceae</taxon>
        <taxon>Ktedonosporobacter</taxon>
    </lineage>
</organism>
<evidence type="ECO:0000313" key="1">
    <source>
        <dbReference type="EMBL" id="QBD77302.1"/>
    </source>
</evidence>